<name>A0ABT1XPI1_9SPHN</name>
<protein>
    <recommendedName>
        <fullName evidence="4">Cell wall polymerase</fullName>
    </recommendedName>
</protein>
<feature type="transmembrane region" description="Helical" evidence="1">
    <location>
        <begin position="64"/>
        <end position="83"/>
    </location>
</feature>
<feature type="transmembrane region" description="Helical" evidence="1">
    <location>
        <begin position="155"/>
        <end position="175"/>
    </location>
</feature>
<gene>
    <name evidence="2" type="ORF">NSO95_06430</name>
</gene>
<dbReference type="Proteomes" id="UP001206067">
    <property type="component" value="Unassembled WGS sequence"/>
</dbReference>
<feature type="transmembrane region" description="Helical" evidence="1">
    <location>
        <begin position="9"/>
        <end position="29"/>
    </location>
</feature>
<evidence type="ECO:0000313" key="3">
    <source>
        <dbReference type="Proteomes" id="UP001206067"/>
    </source>
</evidence>
<reference evidence="2 3" key="1">
    <citation type="submission" date="2022-08" db="EMBL/GenBank/DDBJ databases">
        <title>Polyphasic taxonomy analysis of Qipengyuania sp.RS5-5.</title>
        <authorList>
            <person name="Xamxidin M."/>
            <person name="Wu M."/>
        </authorList>
    </citation>
    <scope>NUCLEOTIDE SEQUENCE [LARGE SCALE GENOMIC DNA]</scope>
    <source>
        <strain evidence="2 3">RS5-5</strain>
    </source>
</reference>
<feature type="transmembrane region" description="Helical" evidence="1">
    <location>
        <begin position="35"/>
        <end position="52"/>
    </location>
</feature>
<evidence type="ECO:0000256" key="1">
    <source>
        <dbReference type="SAM" id="Phobius"/>
    </source>
</evidence>
<keyword evidence="3" id="KW-1185">Reference proteome</keyword>
<dbReference type="EMBL" id="JANKHH010000003">
    <property type="protein sequence ID" value="MCR2833575.1"/>
    <property type="molecule type" value="Genomic_DNA"/>
</dbReference>
<proteinExistence type="predicted"/>
<comment type="caution">
    <text evidence="2">The sequence shown here is derived from an EMBL/GenBank/DDBJ whole genome shotgun (WGS) entry which is preliminary data.</text>
</comment>
<keyword evidence="1" id="KW-0812">Transmembrane</keyword>
<keyword evidence="1" id="KW-1133">Transmembrane helix</keyword>
<feature type="transmembrane region" description="Helical" evidence="1">
    <location>
        <begin position="246"/>
        <end position="264"/>
    </location>
</feature>
<dbReference type="RefSeq" id="WP_257595336.1">
    <property type="nucleotide sequence ID" value="NZ_JANKHH010000003.1"/>
</dbReference>
<feature type="transmembrane region" description="Helical" evidence="1">
    <location>
        <begin position="222"/>
        <end position="239"/>
    </location>
</feature>
<sequence length="269" mass="27816">MNGIASGRGICAGVLALPVAALLAFLALAGAPGQYLLTDAVALGIALAWIALGRMPQSDLAARILLGALILLLFVPLLTGPQINGIARWLPLGPVQLHAGMLAFPAIAVLAAREPRWAPAILLAALAAALLQPDGGTAFAITFSAVGLYHVTGNWRVAVVCIVAFFAALVATINGELAPQEFVERVFQTAFAIQPIIALTLALALAASFALMLFAIPHNRPARFALAGALFGFFIIALMNTYPFPLIGHGAASILGFGFALGLVRKEAP</sequence>
<organism evidence="2 3">
    <name type="scientific">Parerythrobacter lacustris</name>
    <dbReference type="NCBI Taxonomy" id="2969984"/>
    <lineage>
        <taxon>Bacteria</taxon>
        <taxon>Pseudomonadati</taxon>
        <taxon>Pseudomonadota</taxon>
        <taxon>Alphaproteobacteria</taxon>
        <taxon>Sphingomonadales</taxon>
        <taxon>Erythrobacteraceae</taxon>
        <taxon>Parerythrobacter</taxon>
    </lineage>
</organism>
<keyword evidence="1" id="KW-0472">Membrane</keyword>
<evidence type="ECO:0000313" key="2">
    <source>
        <dbReference type="EMBL" id="MCR2833575.1"/>
    </source>
</evidence>
<feature type="transmembrane region" description="Helical" evidence="1">
    <location>
        <begin position="196"/>
        <end position="216"/>
    </location>
</feature>
<evidence type="ECO:0008006" key="4">
    <source>
        <dbReference type="Google" id="ProtNLM"/>
    </source>
</evidence>
<accession>A0ABT1XPI1</accession>
<feature type="transmembrane region" description="Helical" evidence="1">
    <location>
        <begin position="120"/>
        <end position="149"/>
    </location>
</feature>